<dbReference type="InParanoid" id="A0A0C3EKR4"/>
<gene>
    <name evidence="2" type="ORF">PILCRDRAFT_731808</name>
</gene>
<reference evidence="2 3" key="1">
    <citation type="submission" date="2014-04" db="EMBL/GenBank/DDBJ databases">
        <authorList>
            <consortium name="DOE Joint Genome Institute"/>
            <person name="Kuo A."/>
            <person name="Tarkka M."/>
            <person name="Buscot F."/>
            <person name="Kohler A."/>
            <person name="Nagy L.G."/>
            <person name="Floudas D."/>
            <person name="Copeland A."/>
            <person name="Barry K.W."/>
            <person name="Cichocki N."/>
            <person name="Veneault-Fourrey C."/>
            <person name="LaButti K."/>
            <person name="Lindquist E.A."/>
            <person name="Lipzen A."/>
            <person name="Lundell T."/>
            <person name="Morin E."/>
            <person name="Murat C."/>
            <person name="Sun H."/>
            <person name="Tunlid A."/>
            <person name="Henrissat B."/>
            <person name="Grigoriev I.V."/>
            <person name="Hibbett D.S."/>
            <person name="Martin F."/>
            <person name="Nordberg H.P."/>
            <person name="Cantor M.N."/>
            <person name="Hua S.X."/>
        </authorList>
    </citation>
    <scope>NUCLEOTIDE SEQUENCE [LARGE SCALE GENOMIC DNA]</scope>
    <source>
        <strain evidence="2 3">F 1598</strain>
    </source>
</reference>
<reference evidence="3" key="2">
    <citation type="submission" date="2015-01" db="EMBL/GenBank/DDBJ databases">
        <title>Evolutionary Origins and Diversification of the Mycorrhizal Mutualists.</title>
        <authorList>
            <consortium name="DOE Joint Genome Institute"/>
            <consortium name="Mycorrhizal Genomics Consortium"/>
            <person name="Kohler A."/>
            <person name="Kuo A."/>
            <person name="Nagy L.G."/>
            <person name="Floudas D."/>
            <person name="Copeland A."/>
            <person name="Barry K.W."/>
            <person name="Cichocki N."/>
            <person name="Veneault-Fourrey C."/>
            <person name="LaButti K."/>
            <person name="Lindquist E.A."/>
            <person name="Lipzen A."/>
            <person name="Lundell T."/>
            <person name="Morin E."/>
            <person name="Murat C."/>
            <person name="Riley R."/>
            <person name="Ohm R."/>
            <person name="Sun H."/>
            <person name="Tunlid A."/>
            <person name="Henrissat B."/>
            <person name="Grigoriev I.V."/>
            <person name="Hibbett D.S."/>
            <person name="Martin F."/>
        </authorList>
    </citation>
    <scope>NUCLEOTIDE SEQUENCE [LARGE SCALE GENOMIC DNA]</scope>
    <source>
        <strain evidence="3">F 1598</strain>
    </source>
</reference>
<accession>A0A0C3EKR4</accession>
<keyword evidence="1" id="KW-0812">Transmembrane</keyword>
<keyword evidence="1" id="KW-1133">Transmembrane helix</keyword>
<name>A0A0C3EKR4_PILCF</name>
<evidence type="ECO:0000256" key="1">
    <source>
        <dbReference type="SAM" id="Phobius"/>
    </source>
</evidence>
<dbReference type="AlphaFoldDB" id="A0A0C3EKR4"/>
<keyword evidence="3" id="KW-1185">Reference proteome</keyword>
<dbReference type="Proteomes" id="UP000054166">
    <property type="component" value="Unassembled WGS sequence"/>
</dbReference>
<protein>
    <submittedName>
        <fullName evidence="2">Uncharacterized protein</fullName>
    </submittedName>
</protein>
<dbReference type="HOGENOM" id="CLU_1489547_0_0_1"/>
<dbReference type="EMBL" id="KN833090">
    <property type="protein sequence ID" value="KIM73180.1"/>
    <property type="molecule type" value="Genomic_DNA"/>
</dbReference>
<sequence>MADENRQSYNVTLLLLFRNDTQPQWIMRSRQPTAPSSLPNLVTSVIVPGSENSVTPDDSAIKSDASTPHEAMGSEVIANYLGSVSRSYAKTAHRLVLPTQREPTSSRRTMNECALSIILTPIPNFRFNSSSSYLTLLAPLFYRFFCYLVCLTRLTYLLAPLFTTYFRHDEHLTSVICTSTQ</sequence>
<proteinExistence type="predicted"/>
<evidence type="ECO:0000313" key="3">
    <source>
        <dbReference type="Proteomes" id="UP000054166"/>
    </source>
</evidence>
<organism evidence="2 3">
    <name type="scientific">Piloderma croceum (strain F 1598)</name>
    <dbReference type="NCBI Taxonomy" id="765440"/>
    <lineage>
        <taxon>Eukaryota</taxon>
        <taxon>Fungi</taxon>
        <taxon>Dikarya</taxon>
        <taxon>Basidiomycota</taxon>
        <taxon>Agaricomycotina</taxon>
        <taxon>Agaricomycetes</taxon>
        <taxon>Agaricomycetidae</taxon>
        <taxon>Atheliales</taxon>
        <taxon>Atheliaceae</taxon>
        <taxon>Piloderma</taxon>
    </lineage>
</organism>
<keyword evidence="1" id="KW-0472">Membrane</keyword>
<evidence type="ECO:0000313" key="2">
    <source>
        <dbReference type="EMBL" id="KIM73180.1"/>
    </source>
</evidence>
<feature type="transmembrane region" description="Helical" evidence="1">
    <location>
        <begin position="140"/>
        <end position="159"/>
    </location>
</feature>